<accession>A0AA37SMY6</accession>
<evidence type="ECO:0008006" key="3">
    <source>
        <dbReference type="Google" id="ProtNLM"/>
    </source>
</evidence>
<dbReference type="RefSeq" id="WP_235291105.1">
    <property type="nucleotide sequence ID" value="NZ_BSOH01000007.1"/>
</dbReference>
<gene>
    <name evidence="1" type="ORF">GCM10007940_13200</name>
</gene>
<dbReference type="Pfam" id="PF06841">
    <property type="entry name" value="Phage_T4_gp19"/>
    <property type="match status" value="1"/>
</dbReference>
<name>A0AA37SMY6_9BACT</name>
<dbReference type="NCBIfam" id="TIGR02241">
    <property type="entry name" value="conserved hypothetical phage tail region protein"/>
    <property type="match status" value="1"/>
</dbReference>
<proteinExistence type="predicted"/>
<keyword evidence="2" id="KW-1185">Reference proteome</keyword>
<dbReference type="GO" id="GO:0005198">
    <property type="term" value="F:structural molecule activity"/>
    <property type="evidence" value="ECO:0007669"/>
    <property type="project" value="InterPro"/>
</dbReference>
<dbReference type="InterPro" id="IPR011747">
    <property type="entry name" value="CHP02241"/>
</dbReference>
<dbReference type="AlphaFoldDB" id="A0AA37SMY6"/>
<dbReference type="InterPro" id="IPR010667">
    <property type="entry name" value="Phage_T4_Gp19"/>
</dbReference>
<sequence>MAADKFPVPKFHFNVDLGSGNISFQEVTGLDQEFEHLEYRSGDDAEYVTQKRIGLKKTGTLSFKKGIFSGETDVLDIYEPGNNKEKYYSNQDPLDLVISLMDEAGTAVLEWAVRGAVPVKITNGDLKSDENAIAIEQIDFVHSGITLTHN</sequence>
<dbReference type="PANTHER" id="PTHR38009:SF1">
    <property type="entry name" value="CONSERVED HYPOTHETICAL PHAGE TAIL PROTEIN"/>
    <property type="match status" value="1"/>
</dbReference>
<reference evidence="1" key="1">
    <citation type="journal article" date="2014" name="Int. J. Syst. Evol. Microbiol.">
        <title>Complete genome sequence of Corynebacterium casei LMG S-19264T (=DSM 44701T), isolated from a smear-ripened cheese.</title>
        <authorList>
            <consortium name="US DOE Joint Genome Institute (JGI-PGF)"/>
            <person name="Walter F."/>
            <person name="Albersmeier A."/>
            <person name="Kalinowski J."/>
            <person name="Ruckert C."/>
        </authorList>
    </citation>
    <scope>NUCLEOTIDE SEQUENCE</scope>
    <source>
        <strain evidence="1">NBRC 108769</strain>
    </source>
</reference>
<dbReference type="Proteomes" id="UP001156666">
    <property type="component" value="Unassembled WGS sequence"/>
</dbReference>
<dbReference type="PANTHER" id="PTHR38009">
    <property type="entry name" value="CONSERVED HYPOTHETICAL PHAGE TAIL PROTEIN"/>
    <property type="match status" value="1"/>
</dbReference>
<organism evidence="1 2">
    <name type="scientific">Portibacter lacus</name>
    <dbReference type="NCBI Taxonomy" id="1099794"/>
    <lineage>
        <taxon>Bacteria</taxon>
        <taxon>Pseudomonadati</taxon>
        <taxon>Bacteroidota</taxon>
        <taxon>Saprospiria</taxon>
        <taxon>Saprospirales</taxon>
        <taxon>Haliscomenobacteraceae</taxon>
        <taxon>Portibacter</taxon>
    </lineage>
</organism>
<protein>
    <recommendedName>
        <fullName evidence="3">Phage tail protein</fullName>
    </recommendedName>
</protein>
<evidence type="ECO:0000313" key="1">
    <source>
        <dbReference type="EMBL" id="GLR16705.1"/>
    </source>
</evidence>
<reference evidence="1" key="2">
    <citation type="submission" date="2023-01" db="EMBL/GenBank/DDBJ databases">
        <title>Draft genome sequence of Portibacter lacus strain NBRC 108769.</title>
        <authorList>
            <person name="Sun Q."/>
            <person name="Mori K."/>
        </authorList>
    </citation>
    <scope>NUCLEOTIDE SEQUENCE</scope>
    <source>
        <strain evidence="1">NBRC 108769</strain>
    </source>
</reference>
<dbReference type="EMBL" id="BSOH01000007">
    <property type="protein sequence ID" value="GLR16705.1"/>
    <property type="molecule type" value="Genomic_DNA"/>
</dbReference>
<evidence type="ECO:0000313" key="2">
    <source>
        <dbReference type="Proteomes" id="UP001156666"/>
    </source>
</evidence>
<comment type="caution">
    <text evidence="1">The sequence shown here is derived from an EMBL/GenBank/DDBJ whole genome shotgun (WGS) entry which is preliminary data.</text>
</comment>